<dbReference type="GO" id="GO:0051260">
    <property type="term" value="P:protein homooligomerization"/>
    <property type="evidence" value="ECO:0007669"/>
    <property type="project" value="InterPro"/>
</dbReference>
<dbReference type="EMBL" id="VJMH01000714">
    <property type="protein sequence ID" value="KAF0714768.1"/>
    <property type="molecule type" value="Genomic_DNA"/>
</dbReference>
<name>A0A485KB87_9STRA</name>
<dbReference type="PROSITE" id="PS50097">
    <property type="entry name" value="BTB"/>
    <property type="match status" value="1"/>
</dbReference>
<evidence type="ECO:0000313" key="3">
    <source>
        <dbReference type="EMBL" id="VFT80855.1"/>
    </source>
</evidence>
<organism evidence="3 4">
    <name type="scientific">Aphanomyces stellatus</name>
    <dbReference type="NCBI Taxonomy" id="120398"/>
    <lineage>
        <taxon>Eukaryota</taxon>
        <taxon>Sar</taxon>
        <taxon>Stramenopiles</taxon>
        <taxon>Oomycota</taxon>
        <taxon>Saprolegniomycetes</taxon>
        <taxon>Saprolegniales</taxon>
        <taxon>Verrucalvaceae</taxon>
        <taxon>Aphanomyces</taxon>
    </lineage>
</organism>
<dbReference type="EMBL" id="CAADRA010000714">
    <property type="protein sequence ID" value="VFT80855.1"/>
    <property type="molecule type" value="Genomic_DNA"/>
</dbReference>
<dbReference type="InterPro" id="IPR003877">
    <property type="entry name" value="SPRY_dom"/>
</dbReference>
<dbReference type="Proteomes" id="UP000332933">
    <property type="component" value="Unassembled WGS sequence"/>
</dbReference>
<dbReference type="InterPro" id="IPR045068">
    <property type="entry name" value="BACURD1-3"/>
</dbReference>
<evidence type="ECO:0000259" key="1">
    <source>
        <dbReference type="PROSITE" id="PS50097"/>
    </source>
</evidence>
<dbReference type="SUPFAM" id="SSF49899">
    <property type="entry name" value="Concanavalin A-like lectins/glucanases"/>
    <property type="match status" value="1"/>
</dbReference>
<feature type="domain" description="BTB" evidence="1">
    <location>
        <begin position="41"/>
        <end position="110"/>
    </location>
</feature>
<dbReference type="PANTHER" id="PTHR11145:SF8">
    <property type="entry name" value="RE57120P"/>
    <property type="match status" value="1"/>
</dbReference>
<dbReference type="OrthoDB" id="2414723at2759"/>
<evidence type="ECO:0000313" key="4">
    <source>
        <dbReference type="Proteomes" id="UP000332933"/>
    </source>
</evidence>
<dbReference type="InterPro" id="IPR000210">
    <property type="entry name" value="BTB/POZ_dom"/>
</dbReference>
<keyword evidence="4" id="KW-1185">Reference proteome</keyword>
<dbReference type="CDD" id="cd18316">
    <property type="entry name" value="BTB_POZ_KCTD-like"/>
    <property type="match status" value="1"/>
</dbReference>
<dbReference type="Gene3D" id="2.60.120.920">
    <property type="match status" value="1"/>
</dbReference>
<dbReference type="SMART" id="SM00225">
    <property type="entry name" value="BTB"/>
    <property type="match status" value="1"/>
</dbReference>
<dbReference type="Gene3D" id="3.30.710.10">
    <property type="entry name" value="Potassium Channel Kv1.1, Chain A"/>
    <property type="match status" value="1"/>
</dbReference>
<protein>
    <submittedName>
        <fullName evidence="3">Aste57867_3701 protein</fullName>
    </submittedName>
</protein>
<dbReference type="InterPro" id="IPR043136">
    <property type="entry name" value="B30.2/SPRY_sf"/>
</dbReference>
<dbReference type="SUPFAM" id="SSF54695">
    <property type="entry name" value="POZ domain"/>
    <property type="match status" value="1"/>
</dbReference>
<dbReference type="AlphaFoldDB" id="A0A485KB87"/>
<sequence>MATEASPPSNAATCADLVARQEPTTHRPDAFRAEAVNLSTNRIVLDVGGTLFVTSKATLIRVKGSYFDAMLSSGAWHPDEPHNTYFVDLNPAHFDRILDFLRTGHFSLEGLSPWECQRLKANFDYLNLPLSPLSVLSPTQDDLAWDSTHCSQHIELCDGNQMLQARGTLSKYSFACVLGTCPVSLFHVQLENFGNDNTLVGLTTKNHFRANPHDGLHLGYCLSFDGNLFGRNGTFGKPYGFNFVGGDVLTVRFERGDISFARNGEYFGVAFTLDPFAQLYPIIATKQPHIRISFVAK</sequence>
<proteinExistence type="predicted"/>
<gene>
    <name evidence="3" type="primary">Aste57867_3701</name>
    <name evidence="2" type="ORF">As57867_003690</name>
    <name evidence="3" type="ORF">ASTE57867_3701</name>
</gene>
<dbReference type="Pfam" id="PF00622">
    <property type="entry name" value="SPRY"/>
    <property type="match status" value="1"/>
</dbReference>
<accession>A0A485KB87</accession>
<reference evidence="2" key="2">
    <citation type="submission" date="2019-06" db="EMBL/GenBank/DDBJ databases">
        <title>Genomics analysis of Aphanomyces spp. identifies a new class of oomycete effector associated with host adaptation.</title>
        <authorList>
            <person name="Gaulin E."/>
        </authorList>
    </citation>
    <scope>NUCLEOTIDE SEQUENCE</scope>
    <source>
        <strain evidence="2">CBS 578.67</strain>
    </source>
</reference>
<dbReference type="Pfam" id="PF02214">
    <property type="entry name" value="BTB_2"/>
    <property type="match status" value="1"/>
</dbReference>
<dbReference type="InterPro" id="IPR003131">
    <property type="entry name" value="T1-type_BTB"/>
</dbReference>
<evidence type="ECO:0000313" key="2">
    <source>
        <dbReference type="EMBL" id="KAF0714768.1"/>
    </source>
</evidence>
<dbReference type="InterPro" id="IPR013320">
    <property type="entry name" value="ConA-like_dom_sf"/>
</dbReference>
<dbReference type="InterPro" id="IPR011333">
    <property type="entry name" value="SKP1/BTB/POZ_sf"/>
</dbReference>
<reference evidence="3 4" key="1">
    <citation type="submission" date="2019-03" db="EMBL/GenBank/DDBJ databases">
        <authorList>
            <person name="Gaulin E."/>
            <person name="Dumas B."/>
        </authorList>
    </citation>
    <scope>NUCLEOTIDE SEQUENCE [LARGE SCALE GENOMIC DNA]</scope>
    <source>
        <strain evidence="3">CBS 568.67</strain>
    </source>
</reference>
<dbReference type="PANTHER" id="PTHR11145">
    <property type="entry name" value="BTB/POZ DOMAIN-CONTAINING ADAPTER FOR CUL3-MEDIATED RHOA DEGRADATION PROTEIN FAMILY MEMBER"/>
    <property type="match status" value="1"/>
</dbReference>